<gene>
    <name evidence="1" type="ORF">E3J95_05190</name>
</gene>
<name>A0A523QHU8_UNCAE</name>
<comment type="caution">
    <text evidence="1">The sequence shown here is derived from an EMBL/GenBank/DDBJ whole genome shotgun (WGS) entry which is preliminary data.</text>
</comment>
<evidence type="ECO:0000313" key="1">
    <source>
        <dbReference type="EMBL" id="TES85110.1"/>
    </source>
</evidence>
<proteinExistence type="predicted"/>
<protein>
    <submittedName>
        <fullName evidence="1">Uncharacterized protein</fullName>
    </submittedName>
</protein>
<organism evidence="1 2">
    <name type="scientific">Aerophobetes bacterium</name>
    <dbReference type="NCBI Taxonomy" id="2030807"/>
    <lineage>
        <taxon>Bacteria</taxon>
        <taxon>Candidatus Aerophobota</taxon>
    </lineage>
</organism>
<evidence type="ECO:0000313" key="2">
    <source>
        <dbReference type="Proteomes" id="UP000320781"/>
    </source>
</evidence>
<accession>A0A523QHU8</accession>
<reference evidence="1 2" key="1">
    <citation type="submission" date="2019-03" db="EMBL/GenBank/DDBJ databases">
        <title>Metabolic potential of uncultured bacteria and archaea associated with petroleum seepage in deep-sea sediments.</title>
        <authorList>
            <person name="Dong X."/>
            <person name="Hubert C."/>
        </authorList>
    </citation>
    <scope>NUCLEOTIDE SEQUENCE [LARGE SCALE GENOMIC DNA]</scope>
    <source>
        <strain evidence="1">E44_bin92</strain>
    </source>
</reference>
<dbReference type="AlphaFoldDB" id="A0A523QHU8"/>
<dbReference type="Proteomes" id="UP000320781">
    <property type="component" value="Unassembled WGS sequence"/>
</dbReference>
<sequence>MKMRYGKGIYKRLEGGKETTYTGELTLNDVKIYMDGEPDSFIALDRIEQINKTKKSLKMKIVPSHPFAYDVWLQGEGTERLLDDLLVLKPSFKKVWWKEKWWSSSSGKAA</sequence>
<dbReference type="EMBL" id="SOKU01000255">
    <property type="protein sequence ID" value="TES85110.1"/>
    <property type="molecule type" value="Genomic_DNA"/>
</dbReference>